<organism evidence="2 3">
    <name type="scientific">Actinomadura macrotermitis</name>
    <dbReference type="NCBI Taxonomy" id="2585200"/>
    <lineage>
        <taxon>Bacteria</taxon>
        <taxon>Bacillati</taxon>
        <taxon>Actinomycetota</taxon>
        <taxon>Actinomycetes</taxon>
        <taxon>Streptosporangiales</taxon>
        <taxon>Thermomonosporaceae</taxon>
        <taxon>Actinomadura</taxon>
    </lineage>
</organism>
<feature type="domain" description="AraC effector-binding" evidence="1">
    <location>
        <begin position="1"/>
        <end position="159"/>
    </location>
</feature>
<dbReference type="AlphaFoldDB" id="A0A7K0C3P3"/>
<evidence type="ECO:0000313" key="2">
    <source>
        <dbReference type="EMBL" id="MQY08070.1"/>
    </source>
</evidence>
<sequence>MEIQERPVRHYAGVRRTVTAEAFADIADRIPVILGWLAERGVAPADAPFLKYETIDMPDAFEVVAGVPVAAPVEGDGEVFAASLPAGRYAVHRHHGHPDGLVAATAELIEEGLGEGLAWDMDQDGDGQHWAARLEIFRSHPLEVPDPADWVTDVEIRLA</sequence>
<accession>A0A7K0C3P3</accession>
<name>A0A7K0C3P3_9ACTN</name>
<protein>
    <recommendedName>
        <fullName evidence="1">AraC effector-binding domain-containing protein</fullName>
    </recommendedName>
</protein>
<dbReference type="SMART" id="SM00871">
    <property type="entry name" value="AraC_E_bind"/>
    <property type="match status" value="1"/>
</dbReference>
<dbReference type="InterPro" id="IPR029442">
    <property type="entry name" value="GyrI-like"/>
</dbReference>
<gene>
    <name evidence="2" type="ORF">ACRB68_61760</name>
</gene>
<comment type="caution">
    <text evidence="2">The sequence shown here is derived from an EMBL/GenBank/DDBJ whole genome shotgun (WGS) entry which is preliminary data.</text>
</comment>
<dbReference type="InterPro" id="IPR011256">
    <property type="entry name" value="Reg_factor_effector_dom_sf"/>
</dbReference>
<dbReference type="RefSeq" id="WP_153538690.1">
    <property type="nucleotide sequence ID" value="NZ_WEGH01000004.1"/>
</dbReference>
<evidence type="ECO:0000313" key="3">
    <source>
        <dbReference type="Proteomes" id="UP000487268"/>
    </source>
</evidence>
<dbReference type="Gene3D" id="3.20.80.10">
    <property type="entry name" value="Regulatory factor, effector binding domain"/>
    <property type="match status" value="1"/>
</dbReference>
<reference evidence="2 3" key="1">
    <citation type="submission" date="2019-10" db="EMBL/GenBank/DDBJ databases">
        <title>Actinomadura rubteroloni sp. nov. and Actinomadura macrotermitis sp. nov., isolated from the gut of fungus growing-termite Macrotermes natalensis.</title>
        <authorList>
            <person name="Benndorf R."/>
            <person name="Martin K."/>
            <person name="Kuefner M."/>
            <person name="De Beer W."/>
            <person name="Kaster A.-K."/>
            <person name="Vollmers J."/>
            <person name="Poulsen M."/>
            <person name="Beemelmanns C."/>
        </authorList>
    </citation>
    <scope>NUCLEOTIDE SEQUENCE [LARGE SCALE GENOMIC DNA]</scope>
    <source>
        <strain evidence="2 3">RB68</strain>
    </source>
</reference>
<dbReference type="Pfam" id="PF06445">
    <property type="entry name" value="GyrI-like"/>
    <property type="match status" value="1"/>
</dbReference>
<keyword evidence="3" id="KW-1185">Reference proteome</keyword>
<dbReference type="Proteomes" id="UP000487268">
    <property type="component" value="Unassembled WGS sequence"/>
</dbReference>
<dbReference type="SUPFAM" id="SSF55136">
    <property type="entry name" value="Probable bacterial effector-binding domain"/>
    <property type="match status" value="1"/>
</dbReference>
<dbReference type="InterPro" id="IPR010499">
    <property type="entry name" value="AraC_E-bd"/>
</dbReference>
<dbReference type="EMBL" id="WEGH01000004">
    <property type="protein sequence ID" value="MQY08070.1"/>
    <property type="molecule type" value="Genomic_DNA"/>
</dbReference>
<proteinExistence type="predicted"/>
<dbReference type="OrthoDB" id="64208at2"/>
<evidence type="ECO:0000259" key="1">
    <source>
        <dbReference type="SMART" id="SM00871"/>
    </source>
</evidence>